<feature type="domain" description="Enoyl reductase (ER)" evidence="1">
    <location>
        <begin position="10"/>
        <end position="335"/>
    </location>
</feature>
<dbReference type="Gene3D" id="3.90.180.10">
    <property type="entry name" value="Medium-chain alcohol dehydrogenases, catalytic domain"/>
    <property type="match status" value="1"/>
</dbReference>
<dbReference type="InterPro" id="IPR052711">
    <property type="entry name" value="Zinc_ADH-like"/>
</dbReference>
<evidence type="ECO:0000313" key="3">
    <source>
        <dbReference type="Proteomes" id="UP000468388"/>
    </source>
</evidence>
<protein>
    <submittedName>
        <fullName evidence="2">Zinc-binding dehydrogenase</fullName>
    </submittedName>
</protein>
<dbReference type="SMART" id="SM00829">
    <property type="entry name" value="PKS_ER"/>
    <property type="match status" value="1"/>
</dbReference>
<dbReference type="Pfam" id="PF08240">
    <property type="entry name" value="ADH_N"/>
    <property type="match status" value="1"/>
</dbReference>
<dbReference type="SUPFAM" id="SSF51735">
    <property type="entry name" value="NAD(P)-binding Rossmann-fold domains"/>
    <property type="match status" value="1"/>
</dbReference>
<dbReference type="Proteomes" id="UP000468388">
    <property type="component" value="Unassembled WGS sequence"/>
</dbReference>
<dbReference type="OrthoDB" id="648910at2"/>
<proteinExistence type="predicted"/>
<reference evidence="2 3" key="1">
    <citation type="submission" date="2019-12" db="EMBL/GenBank/DDBJ databases">
        <title>The draft genomic sequence of strain Chitinophaga oryziterrae JCM 16595.</title>
        <authorList>
            <person name="Zhang X."/>
        </authorList>
    </citation>
    <scope>NUCLEOTIDE SEQUENCE [LARGE SCALE GENOMIC DNA]</scope>
    <source>
        <strain evidence="2 3">JCM 16595</strain>
    </source>
</reference>
<gene>
    <name evidence="2" type="ORF">GO495_17700</name>
</gene>
<dbReference type="Gene3D" id="3.40.50.720">
    <property type="entry name" value="NAD(P)-binding Rossmann-like Domain"/>
    <property type="match status" value="1"/>
</dbReference>
<comment type="caution">
    <text evidence="2">The sequence shown here is derived from an EMBL/GenBank/DDBJ whole genome shotgun (WGS) entry which is preliminary data.</text>
</comment>
<dbReference type="InterPro" id="IPR011032">
    <property type="entry name" value="GroES-like_sf"/>
</dbReference>
<dbReference type="InterPro" id="IPR013154">
    <property type="entry name" value="ADH-like_N"/>
</dbReference>
<dbReference type="CDD" id="cd08276">
    <property type="entry name" value="MDR7"/>
    <property type="match status" value="1"/>
</dbReference>
<dbReference type="PANTHER" id="PTHR45033">
    <property type="match status" value="1"/>
</dbReference>
<dbReference type="AlphaFoldDB" id="A0A6N8JE77"/>
<accession>A0A6N8JE77</accession>
<dbReference type="InterPro" id="IPR036291">
    <property type="entry name" value="NAD(P)-bd_dom_sf"/>
</dbReference>
<dbReference type="EMBL" id="WRXO01000005">
    <property type="protein sequence ID" value="MVT42432.1"/>
    <property type="molecule type" value="Genomic_DNA"/>
</dbReference>
<evidence type="ECO:0000259" key="1">
    <source>
        <dbReference type="SMART" id="SM00829"/>
    </source>
</evidence>
<dbReference type="Pfam" id="PF00107">
    <property type="entry name" value="ADH_zinc_N"/>
    <property type="match status" value="1"/>
</dbReference>
<dbReference type="SUPFAM" id="SSF50129">
    <property type="entry name" value="GroES-like"/>
    <property type="match status" value="1"/>
</dbReference>
<dbReference type="GO" id="GO:0016491">
    <property type="term" value="F:oxidoreductase activity"/>
    <property type="evidence" value="ECO:0007669"/>
    <property type="project" value="InterPro"/>
</dbReference>
<sequence>MKAVQLTDFGIENFRISEMEKPIPKAYEVLVNIKAVSLNYLDVILANGSFYKDLAFPYTPASDGCGVIASIGDEVTQWEIGDRVAIQYVQNWTKGNIDRESNRVRVAWQTPGVLSEYVCIPEHGLVKAPENLSFEEAATLPIAALTAWHALINQANLRLGQTVLVQGTGGVSLFALQIAKAAGARVIATTSTDEKAERLKALGADAVINYNDYPDWQKNVLSLTDGQGVDITLDVAGADTIAKSLLSVKENGFVGTAGFISGADLPLNIHEHKINMSFLRIQGLAVGSAESFAALNRAIEINDIHPVIDRVFPLEQVQDAYRRLEEGKHVGKIVIKL</sequence>
<dbReference type="InterPro" id="IPR013149">
    <property type="entry name" value="ADH-like_C"/>
</dbReference>
<evidence type="ECO:0000313" key="2">
    <source>
        <dbReference type="EMBL" id="MVT42432.1"/>
    </source>
</evidence>
<keyword evidence="3" id="KW-1185">Reference proteome</keyword>
<name>A0A6N8JE77_9BACT</name>
<dbReference type="InterPro" id="IPR020843">
    <property type="entry name" value="ER"/>
</dbReference>
<organism evidence="2 3">
    <name type="scientific">Chitinophaga oryziterrae</name>
    <dbReference type="NCBI Taxonomy" id="1031224"/>
    <lineage>
        <taxon>Bacteria</taxon>
        <taxon>Pseudomonadati</taxon>
        <taxon>Bacteroidota</taxon>
        <taxon>Chitinophagia</taxon>
        <taxon>Chitinophagales</taxon>
        <taxon>Chitinophagaceae</taxon>
        <taxon>Chitinophaga</taxon>
    </lineage>
</organism>
<dbReference type="PANTHER" id="PTHR45033:SF2">
    <property type="entry name" value="ZINC-TYPE ALCOHOL DEHYDROGENASE-LIKE PROTEIN C1773.06C"/>
    <property type="match status" value="1"/>
</dbReference>